<dbReference type="Proteomes" id="UP000185628">
    <property type="component" value="Unassembled WGS sequence"/>
</dbReference>
<evidence type="ECO:0000313" key="2">
    <source>
        <dbReference type="EMBL" id="OKL54808.1"/>
    </source>
</evidence>
<name>A0A1Q5Q4Q5_9ACTO</name>
<dbReference type="Gene3D" id="2.30.110.10">
    <property type="entry name" value="Electron Transport, Fmn-binding Protein, Chain A"/>
    <property type="match status" value="1"/>
</dbReference>
<reference evidence="3" key="1">
    <citation type="submission" date="2016-12" db="EMBL/GenBank/DDBJ databases">
        <authorList>
            <person name="Meng X."/>
        </authorList>
    </citation>
    <scope>NUCLEOTIDE SEQUENCE [LARGE SCALE GENOMIC DNA]</scope>
    <source>
        <strain evidence="3">DSM 19116</strain>
    </source>
</reference>
<dbReference type="InterPro" id="IPR011576">
    <property type="entry name" value="Pyridox_Oxase_N"/>
</dbReference>
<gene>
    <name evidence="2" type="ORF">BSZ39_02195</name>
</gene>
<proteinExistence type="predicted"/>
<dbReference type="AlphaFoldDB" id="A0A1Q5Q4Q5"/>
<protein>
    <recommendedName>
        <fullName evidence="1">Pyridoxamine 5'-phosphate oxidase N-terminal domain-containing protein</fullName>
    </recommendedName>
</protein>
<dbReference type="InterPro" id="IPR012349">
    <property type="entry name" value="Split_barrel_FMN-bd"/>
</dbReference>
<accession>A0A1Q5Q4Q5</accession>
<dbReference type="EMBL" id="MQVR01000007">
    <property type="protein sequence ID" value="OKL54808.1"/>
    <property type="molecule type" value="Genomic_DNA"/>
</dbReference>
<dbReference type="SUPFAM" id="SSF50475">
    <property type="entry name" value="FMN-binding split barrel"/>
    <property type="match status" value="1"/>
</dbReference>
<comment type="caution">
    <text evidence="2">The sequence shown here is derived from an EMBL/GenBank/DDBJ whole genome shotgun (WGS) entry which is preliminary data.</text>
</comment>
<organism evidence="2 3">
    <name type="scientific">Bowdeniella nasicola</name>
    <dbReference type="NCBI Taxonomy" id="208480"/>
    <lineage>
        <taxon>Bacteria</taxon>
        <taxon>Bacillati</taxon>
        <taxon>Actinomycetota</taxon>
        <taxon>Actinomycetes</taxon>
        <taxon>Actinomycetales</taxon>
        <taxon>Actinomycetaceae</taxon>
        <taxon>Bowdeniella</taxon>
    </lineage>
</organism>
<dbReference type="OrthoDB" id="9780392at2"/>
<dbReference type="Pfam" id="PF01243">
    <property type="entry name" value="PNPOx_N"/>
    <property type="match status" value="1"/>
</dbReference>
<sequence length="171" mass="19093">MSGRPGIRPTSHEARGKSFSDICARLATATTERTAFTAGYLGTVDADQSPQVRTVILRSFESDQFVVSFATARRSHKFFELSANPAAAFTLHDDMVQLRLTGHVAEDCAAATRNRIWQGFAEHTRAQFASFEDFAWLNLTVAAFDWLDLTASERWRGQRAEPGWQIRPVAL</sequence>
<evidence type="ECO:0000313" key="3">
    <source>
        <dbReference type="Proteomes" id="UP000185628"/>
    </source>
</evidence>
<dbReference type="RefSeq" id="WP_073715760.1">
    <property type="nucleotide sequence ID" value="NZ_MQVR01000007.1"/>
</dbReference>
<evidence type="ECO:0000259" key="1">
    <source>
        <dbReference type="Pfam" id="PF01243"/>
    </source>
</evidence>
<feature type="domain" description="Pyridoxamine 5'-phosphate oxidase N-terminal" evidence="1">
    <location>
        <begin position="35"/>
        <end position="143"/>
    </location>
</feature>
<keyword evidence="3" id="KW-1185">Reference proteome</keyword>